<feature type="domain" description="ABC transporter" evidence="6">
    <location>
        <begin position="16"/>
        <end position="252"/>
    </location>
</feature>
<evidence type="ECO:0000256" key="2">
    <source>
        <dbReference type="ARBA" id="ARBA00022737"/>
    </source>
</evidence>
<dbReference type="Proteomes" id="UP000559182">
    <property type="component" value="Unassembled WGS sequence"/>
</dbReference>
<dbReference type="SUPFAM" id="SSF52540">
    <property type="entry name" value="P-loop containing nucleoside triphosphate hydrolases"/>
    <property type="match status" value="2"/>
</dbReference>
<feature type="compositionally biased region" description="Basic and acidic residues" evidence="5">
    <location>
        <begin position="253"/>
        <end position="268"/>
    </location>
</feature>
<dbReference type="SMART" id="SM00382">
    <property type="entry name" value="AAA"/>
    <property type="match status" value="2"/>
</dbReference>
<accession>A0A839NBI6</accession>
<keyword evidence="8" id="KW-1185">Reference proteome</keyword>
<evidence type="ECO:0000256" key="4">
    <source>
        <dbReference type="ARBA" id="ARBA00022840"/>
    </source>
</evidence>
<keyword evidence="4 7" id="KW-0067">ATP-binding</keyword>
<evidence type="ECO:0000313" key="7">
    <source>
        <dbReference type="EMBL" id="MBB2892996.1"/>
    </source>
</evidence>
<dbReference type="PANTHER" id="PTHR43790:SF9">
    <property type="entry name" value="GALACTOFURANOSE TRANSPORTER ATP-BINDING PROTEIN YTFR"/>
    <property type="match status" value="1"/>
</dbReference>
<dbReference type="AlphaFoldDB" id="A0A839NBI6"/>
<keyword evidence="7" id="KW-0762">Sugar transport</keyword>
<gene>
    <name evidence="7" type="ORF">FHU39_003014</name>
</gene>
<evidence type="ECO:0000259" key="6">
    <source>
        <dbReference type="PROSITE" id="PS50893"/>
    </source>
</evidence>
<dbReference type="EMBL" id="JACHVQ010000002">
    <property type="protein sequence ID" value="MBB2892996.1"/>
    <property type="molecule type" value="Genomic_DNA"/>
</dbReference>
<keyword evidence="1" id="KW-0813">Transport</keyword>
<dbReference type="GO" id="GO:0016887">
    <property type="term" value="F:ATP hydrolysis activity"/>
    <property type="evidence" value="ECO:0007669"/>
    <property type="project" value="InterPro"/>
</dbReference>
<organism evidence="7 8">
    <name type="scientific">Flexivirga oryzae</name>
    <dbReference type="NCBI Taxonomy" id="1794944"/>
    <lineage>
        <taxon>Bacteria</taxon>
        <taxon>Bacillati</taxon>
        <taxon>Actinomycetota</taxon>
        <taxon>Actinomycetes</taxon>
        <taxon>Micrococcales</taxon>
        <taxon>Dermacoccaceae</taxon>
        <taxon>Flexivirga</taxon>
    </lineage>
</organism>
<name>A0A839NBI6_9MICO</name>
<dbReference type="InterPro" id="IPR003593">
    <property type="entry name" value="AAA+_ATPase"/>
</dbReference>
<dbReference type="InterPro" id="IPR050107">
    <property type="entry name" value="ABC_carbohydrate_import_ATPase"/>
</dbReference>
<sequence length="510" mass="54659">MSTAAANAPDAAVRAARVTGVSKTFGATRALRDVHLDVAEGEVHALVGRNGAGKSTLVSILTGLQAPDTGTVELGGVPAPPLADREAWRQRVACVYQRLTVIDELSVAENLFVNRQAVDGGRMISWKRLQDKAAELLAEWQLDIDPATTARDLTIEQKQYVEIARALSFGARFVILDEPTARLDGTGVQRLFERVRALRSQGVTFLYISHHLQEIFELCESVTVFRDAQFVRSGRVDELSRTTLVEAMTGEKAAVRSDPRPPGPDRRATGGLQLDGLAGTAYDGIDLAVRPGEIVGLAGGGGSGKFEIAEAVCGLQTPRAGTITIDGNWLRPGSVPRAHRAGVGFVPKDRHQEGLVDGLTIGDNATMSVPHRLGSHGWVSPKRQAAYARGLIKRLDIVPANPDQAAGELSGGNQQKVVAARAIADDPKVLVLMAPTAGVDVRSKESLLATAVDATERGAAVLIVTDDLEDLRYCHRVSVVFRGRQVAQFEDQWDDRDIVAAMEGVELSDD</sequence>
<dbReference type="PROSITE" id="PS50893">
    <property type="entry name" value="ABC_TRANSPORTER_2"/>
    <property type="match status" value="2"/>
</dbReference>
<dbReference type="Pfam" id="PF00005">
    <property type="entry name" value="ABC_tran"/>
    <property type="match status" value="2"/>
</dbReference>
<dbReference type="PANTHER" id="PTHR43790">
    <property type="entry name" value="CARBOHYDRATE TRANSPORT ATP-BINDING PROTEIN MG119-RELATED"/>
    <property type="match status" value="1"/>
</dbReference>
<keyword evidence="2" id="KW-0677">Repeat</keyword>
<feature type="region of interest" description="Disordered" evidence="5">
    <location>
        <begin position="250"/>
        <end position="271"/>
    </location>
</feature>
<dbReference type="GO" id="GO:0005524">
    <property type="term" value="F:ATP binding"/>
    <property type="evidence" value="ECO:0007669"/>
    <property type="project" value="UniProtKB-KW"/>
</dbReference>
<evidence type="ECO:0000256" key="3">
    <source>
        <dbReference type="ARBA" id="ARBA00022741"/>
    </source>
</evidence>
<proteinExistence type="predicted"/>
<dbReference type="InterPro" id="IPR027417">
    <property type="entry name" value="P-loop_NTPase"/>
</dbReference>
<dbReference type="Gene3D" id="3.40.50.300">
    <property type="entry name" value="P-loop containing nucleotide triphosphate hydrolases"/>
    <property type="match status" value="2"/>
</dbReference>
<evidence type="ECO:0000313" key="8">
    <source>
        <dbReference type="Proteomes" id="UP000559182"/>
    </source>
</evidence>
<dbReference type="CDD" id="cd03216">
    <property type="entry name" value="ABC_Carb_Monos_I"/>
    <property type="match status" value="1"/>
</dbReference>
<dbReference type="RefSeq" id="WP_183321370.1">
    <property type="nucleotide sequence ID" value="NZ_JACHVQ010000002.1"/>
</dbReference>
<evidence type="ECO:0000256" key="1">
    <source>
        <dbReference type="ARBA" id="ARBA00022448"/>
    </source>
</evidence>
<feature type="domain" description="ABC transporter" evidence="6">
    <location>
        <begin position="266"/>
        <end position="507"/>
    </location>
</feature>
<reference evidence="7 8" key="1">
    <citation type="submission" date="2020-08" db="EMBL/GenBank/DDBJ databases">
        <title>Sequencing the genomes of 1000 actinobacteria strains.</title>
        <authorList>
            <person name="Klenk H.-P."/>
        </authorList>
    </citation>
    <scope>NUCLEOTIDE SEQUENCE [LARGE SCALE GENOMIC DNA]</scope>
    <source>
        <strain evidence="7 8">DSM 105369</strain>
    </source>
</reference>
<comment type="caution">
    <text evidence="7">The sequence shown here is derived from an EMBL/GenBank/DDBJ whole genome shotgun (WGS) entry which is preliminary data.</text>
</comment>
<dbReference type="InterPro" id="IPR003439">
    <property type="entry name" value="ABC_transporter-like_ATP-bd"/>
</dbReference>
<protein>
    <submittedName>
        <fullName evidence="7">Simple sugar transport system ATP-binding protein</fullName>
    </submittedName>
</protein>
<keyword evidence="3" id="KW-0547">Nucleotide-binding</keyword>
<evidence type="ECO:0000256" key="5">
    <source>
        <dbReference type="SAM" id="MobiDB-lite"/>
    </source>
</evidence>